<keyword evidence="1" id="KW-1133">Transmembrane helix</keyword>
<feature type="transmembrane region" description="Helical" evidence="1">
    <location>
        <begin position="454"/>
        <end position="471"/>
    </location>
</feature>
<keyword evidence="1" id="KW-0812">Transmembrane</keyword>
<dbReference type="Gene3D" id="2.120.10.30">
    <property type="entry name" value="TolB, C-terminal domain"/>
    <property type="match status" value="1"/>
</dbReference>
<evidence type="ECO:0000256" key="1">
    <source>
        <dbReference type="SAM" id="Phobius"/>
    </source>
</evidence>
<accession>A0A813X871</accession>
<keyword evidence="2" id="KW-0732">Signal</keyword>
<comment type="caution">
    <text evidence="3">The sequence shown here is derived from an EMBL/GenBank/DDBJ whole genome shotgun (WGS) entry which is preliminary data.</text>
</comment>
<sequence length="568" mass="63780">MVVAFLLFLKNETSASSFNQPKFCPTVKWNRYATTFVMSNVSEVTADTIFIDTHNMIHVKFTDLEKSRILVWHGNSTYPVTIHVEDVSIVAPILISDVGEIYVDRLDGQIIKHIPKGLLDDTMDMMIVAGTDKEESAFDQLNRPTGIFVDTNLDLYYNHARMSVFGYLFISDHCDGRIVASGPNGFRCSVGCDEEGSQSHQLKGPMTFSFDVDGNLYVADGDNGRIQKFDLQKDSCNQFDPHNPTFNIIAWNGKHHNQSQYQFTLEVLVNITYIWVVTTYEPNVTGSFSITALGSRTVRLVLIVYLWSDVTYILLITTLSPSMTTQFIIDVYGSASVSLQRIVDNSTYCRVGGPCSVRVKSIGLTLDDILRLEVNRNMAMHDQSFLIKISGALTVLMFIAGVLNSACSVLTFQNPKSRTVGCGLYLLASSLTSILTIIMFTIKFCFDKEKSKRWARWIIFILPIVIMSSIIHELLHRQVFTHEIKGEQSVGKNASISGKIVAKQYFLCVTSYSQSVQDYNTTILFIHLLGPFIVNLPSALFIIIGGVRRRAEAQKKQTLPPTYSRTME</sequence>
<dbReference type="EMBL" id="CAJNOR010000284">
    <property type="protein sequence ID" value="CAF0866754.1"/>
    <property type="molecule type" value="Genomic_DNA"/>
</dbReference>
<proteinExistence type="predicted"/>
<feature type="signal peptide" evidence="2">
    <location>
        <begin position="1"/>
        <end position="15"/>
    </location>
</feature>
<dbReference type="SUPFAM" id="SSF63825">
    <property type="entry name" value="YWTD domain"/>
    <property type="match status" value="1"/>
</dbReference>
<reference evidence="3" key="1">
    <citation type="submission" date="2021-02" db="EMBL/GenBank/DDBJ databases">
        <authorList>
            <person name="Nowell W R."/>
        </authorList>
    </citation>
    <scope>NUCLEOTIDE SEQUENCE</scope>
</reference>
<evidence type="ECO:0000313" key="3">
    <source>
        <dbReference type="EMBL" id="CAF0866754.1"/>
    </source>
</evidence>
<protein>
    <submittedName>
        <fullName evidence="3">Uncharacterized protein</fullName>
    </submittedName>
</protein>
<dbReference type="Proteomes" id="UP000663828">
    <property type="component" value="Unassembled WGS sequence"/>
</dbReference>
<keyword evidence="4" id="KW-1185">Reference proteome</keyword>
<feature type="transmembrane region" description="Helical" evidence="1">
    <location>
        <begin position="523"/>
        <end position="547"/>
    </location>
</feature>
<keyword evidence="1" id="KW-0472">Membrane</keyword>
<feature type="transmembrane region" description="Helical" evidence="1">
    <location>
        <begin position="385"/>
        <end position="403"/>
    </location>
</feature>
<evidence type="ECO:0000313" key="4">
    <source>
        <dbReference type="Proteomes" id="UP000663828"/>
    </source>
</evidence>
<gene>
    <name evidence="3" type="ORF">XAT740_LOCUS6277</name>
</gene>
<dbReference type="InterPro" id="IPR011042">
    <property type="entry name" value="6-blade_b-propeller_TolB-like"/>
</dbReference>
<organism evidence="3 4">
    <name type="scientific">Adineta ricciae</name>
    <name type="common">Rotifer</name>
    <dbReference type="NCBI Taxonomy" id="249248"/>
    <lineage>
        <taxon>Eukaryota</taxon>
        <taxon>Metazoa</taxon>
        <taxon>Spiralia</taxon>
        <taxon>Gnathifera</taxon>
        <taxon>Rotifera</taxon>
        <taxon>Eurotatoria</taxon>
        <taxon>Bdelloidea</taxon>
        <taxon>Adinetida</taxon>
        <taxon>Adinetidae</taxon>
        <taxon>Adineta</taxon>
    </lineage>
</organism>
<feature type="transmembrane region" description="Helical" evidence="1">
    <location>
        <begin position="423"/>
        <end position="442"/>
    </location>
</feature>
<feature type="chain" id="PRO_5032730987" evidence="2">
    <location>
        <begin position="16"/>
        <end position="568"/>
    </location>
</feature>
<evidence type="ECO:0000256" key="2">
    <source>
        <dbReference type="SAM" id="SignalP"/>
    </source>
</evidence>
<name>A0A813X871_ADIRI</name>
<feature type="transmembrane region" description="Helical" evidence="1">
    <location>
        <begin position="300"/>
        <end position="319"/>
    </location>
</feature>
<dbReference type="AlphaFoldDB" id="A0A813X871"/>